<dbReference type="Pfam" id="PF14464">
    <property type="entry name" value="Prok-JAB"/>
    <property type="match status" value="1"/>
</dbReference>
<dbReference type="AlphaFoldDB" id="D2RHA0"/>
<name>D2RHA0_ARCPA</name>
<keyword evidence="8" id="KW-1185">Reference proteome</keyword>
<proteinExistence type="predicted"/>
<dbReference type="KEGG" id="apo:Arcpr_0610"/>
<feature type="domain" description="JAB" evidence="6">
    <location>
        <begin position="23"/>
        <end position="109"/>
    </location>
</feature>
<dbReference type="InterPro" id="IPR028090">
    <property type="entry name" value="JAB_dom_prok"/>
</dbReference>
<keyword evidence="2" id="KW-0479">Metal-binding</keyword>
<evidence type="ECO:0000313" key="7">
    <source>
        <dbReference type="EMBL" id="ADB57675.1"/>
    </source>
</evidence>
<dbReference type="Proteomes" id="UP000001901">
    <property type="component" value="Chromosome"/>
</dbReference>
<evidence type="ECO:0000256" key="2">
    <source>
        <dbReference type="ARBA" id="ARBA00022723"/>
    </source>
</evidence>
<dbReference type="GeneID" id="8739269"/>
<evidence type="ECO:0000256" key="5">
    <source>
        <dbReference type="ARBA" id="ARBA00023049"/>
    </source>
</evidence>
<dbReference type="Gene3D" id="3.40.140.10">
    <property type="entry name" value="Cytidine Deaminase, domain 2"/>
    <property type="match status" value="1"/>
</dbReference>
<keyword evidence="3" id="KW-0378">Hydrolase</keyword>
<dbReference type="HOGENOM" id="CLU_1478838_0_0_2"/>
<evidence type="ECO:0000256" key="4">
    <source>
        <dbReference type="ARBA" id="ARBA00022833"/>
    </source>
</evidence>
<evidence type="ECO:0000313" key="8">
    <source>
        <dbReference type="Proteomes" id="UP000001901"/>
    </source>
</evidence>
<dbReference type="GO" id="GO:0008237">
    <property type="term" value="F:metallopeptidase activity"/>
    <property type="evidence" value="ECO:0007669"/>
    <property type="project" value="UniProtKB-KW"/>
</dbReference>
<reference evidence="7 8" key="1">
    <citation type="journal article" date="2010" name="Stand. Genomic Sci.">
        <title>Complete genome sequence of Archaeoglobus profundus type strain (AV18).</title>
        <authorList>
            <person name="von Jan M."/>
            <person name="Lapidus A."/>
            <person name="Del Rio T.G."/>
            <person name="Copeland A."/>
            <person name="Tice H."/>
            <person name="Cheng J.F."/>
            <person name="Lucas S."/>
            <person name="Chen F."/>
            <person name="Nolan M."/>
            <person name="Goodwin L."/>
            <person name="Han C."/>
            <person name="Pitluck S."/>
            <person name="Liolios K."/>
            <person name="Ivanova N."/>
            <person name="Mavromatis K."/>
            <person name="Ovchinnikova G."/>
            <person name="Chertkov O."/>
            <person name="Pati A."/>
            <person name="Chen A."/>
            <person name="Palaniappan K."/>
            <person name="Land M."/>
            <person name="Hauser L."/>
            <person name="Chang Y.J."/>
            <person name="Jeffries C.D."/>
            <person name="Saunders E."/>
            <person name="Brettin T."/>
            <person name="Detter J.C."/>
            <person name="Chain P."/>
            <person name="Eichinger K."/>
            <person name="Huber H."/>
            <person name="Spring S."/>
            <person name="Rohde M."/>
            <person name="Goker M."/>
            <person name="Wirth R."/>
            <person name="Woyke T."/>
            <person name="Bristow J."/>
            <person name="Eisen J.A."/>
            <person name="Markowitz V."/>
            <person name="Hugenholtz P."/>
            <person name="Kyrpides N.C."/>
            <person name="Klenk H.P."/>
        </authorList>
    </citation>
    <scope>NUCLEOTIDE SEQUENCE [LARGE SCALE GENOMIC DNA]</scope>
    <source>
        <strain evidence="8">DSM 5631 / JCM 9629 / NBRC 100127 / Av18</strain>
    </source>
</reference>
<dbReference type="GO" id="GO:0006508">
    <property type="term" value="P:proteolysis"/>
    <property type="evidence" value="ECO:0007669"/>
    <property type="project" value="UniProtKB-KW"/>
</dbReference>
<keyword evidence="1" id="KW-0645">Protease</keyword>
<evidence type="ECO:0000259" key="6">
    <source>
        <dbReference type="Pfam" id="PF14464"/>
    </source>
</evidence>
<gene>
    <name evidence="7" type="ordered locus">Arcpr_0610</name>
</gene>
<dbReference type="STRING" id="572546.Arcpr_0610"/>
<dbReference type="EMBL" id="CP001857">
    <property type="protein sequence ID" value="ADB57675.1"/>
    <property type="molecule type" value="Genomic_DNA"/>
</dbReference>
<sequence>MFLLNFCRANCEYVLVSETELLDFYEAAVKAGENEIVGALVGVVTDEGYLVLSIFKYKGTSSPVSVTYNQLENSFLPAGLENLGTIHTHVGFGAYLSSTDLANLRKSKLNRIALVMDPKKFEIKAFNKNGKQIRLKVVEDHEIFSKVKVKIFYKYGIPFRVYTLASADYLEKATVKYHIDSR</sequence>
<organism evidence="7 8">
    <name type="scientific">Archaeoglobus profundus (strain DSM 5631 / JCM 9629 / NBRC 100127 / Av18)</name>
    <dbReference type="NCBI Taxonomy" id="572546"/>
    <lineage>
        <taxon>Archaea</taxon>
        <taxon>Methanobacteriati</taxon>
        <taxon>Methanobacteriota</taxon>
        <taxon>Archaeoglobi</taxon>
        <taxon>Archaeoglobales</taxon>
        <taxon>Archaeoglobaceae</taxon>
        <taxon>Archaeoglobus</taxon>
    </lineage>
</organism>
<accession>D2RHA0</accession>
<evidence type="ECO:0000256" key="3">
    <source>
        <dbReference type="ARBA" id="ARBA00022801"/>
    </source>
</evidence>
<keyword evidence="4" id="KW-0862">Zinc</keyword>
<keyword evidence="5" id="KW-0482">Metalloprotease</keyword>
<dbReference type="eggNOG" id="arCOG01139">
    <property type="taxonomic scope" value="Archaea"/>
</dbReference>
<dbReference type="PaxDb" id="572546-Arcpr_0610"/>
<protein>
    <recommendedName>
        <fullName evidence="6">JAB domain-containing protein</fullName>
    </recommendedName>
</protein>
<dbReference type="SUPFAM" id="SSF102712">
    <property type="entry name" value="JAB1/MPN domain"/>
    <property type="match status" value="1"/>
</dbReference>
<dbReference type="GO" id="GO:0046872">
    <property type="term" value="F:metal ion binding"/>
    <property type="evidence" value="ECO:0007669"/>
    <property type="project" value="UniProtKB-KW"/>
</dbReference>
<dbReference type="RefSeq" id="WP_012940011.1">
    <property type="nucleotide sequence ID" value="NC_013741.1"/>
</dbReference>
<evidence type="ECO:0000256" key="1">
    <source>
        <dbReference type="ARBA" id="ARBA00022670"/>
    </source>
</evidence>